<evidence type="ECO:0000256" key="8">
    <source>
        <dbReference type="ARBA" id="ARBA00022603"/>
    </source>
</evidence>
<evidence type="ECO:0000256" key="9">
    <source>
        <dbReference type="ARBA" id="ARBA00022679"/>
    </source>
</evidence>
<evidence type="ECO:0000256" key="6">
    <source>
        <dbReference type="ARBA" id="ARBA00014679"/>
    </source>
</evidence>
<dbReference type="InterPro" id="IPR023148">
    <property type="entry name" value="tRNA_m1G_MeTrfase_C_sf"/>
</dbReference>
<dbReference type="Pfam" id="PF01746">
    <property type="entry name" value="tRNA_m1G_MT"/>
    <property type="match status" value="1"/>
</dbReference>
<accession>A0A7C6EHJ3</accession>
<evidence type="ECO:0000256" key="15">
    <source>
        <dbReference type="HAMAP-Rule" id="MF_00605"/>
    </source>
</evidence>
<evidence type="ECO:0000256" key="5">
    <source>
        <dbReference type="ARBA" id="ARBA00012807"/>
    </source>
</evidence>
<sequence length="241" mass="27053">MQFNIISIFPEYYKGPLSCGTLRIAQEKGVVQIDIINPRDFTSDGIVDDYQFGGGAGMVMKLEPLLKAINSIKKEKSLIINFSPTGRVLTQDIVKKLVKEDNIILICGRYKGIDERLERLFTLEEISIGDYVLSGGESASIVLMEAVTRLLPGVLGHIDSAEDDSLQNGLLSAPVYTRPANFRNHSVPEVLLSGNHQTIARWRRKRSIERTLKKRPELLDNVIFSRDDLEILLEVLNDKKS</sequence>
<keyword evidence="11 15" id="KW-0819">tRNA processing</keyword>
<dbReference type="PIRSF" id="PIRSF000386">
    <property type="entry name" value="tRNA_mtase"/>
    <property type="match status" value="1"/>
</dbReference>
<dbReference type="Gene3D" id="1.10.1270.20">
    <property type="entry name" value="tRNA(m1g37)methyltransferase, domain 2"/>
    <property type="match status" value="1"/>
</dbReference>
<reference evidence="19" key="1">
    <citation type="journal article" date="2020" name="mSystems">
        <title>Genome- and Community-Level Interaction Insights into Carbon Utilization and Element Cycling Functions of Hydrothermarchaeota in Hydrothermal Sediment.</title>
        <authorList>
            <person name="Zhou Z."/>
            <person name="Liu Y."/>
            <person name="Xu W."/>
            <person name="Pan J."/>
            <person name="Luo Z.H."/>
            <person name="Li M."/>
        </authorList>
    </citation>
    <scope>NUCLEOTIDE SEQUENCE [LARGE SCALE GENOMIC DNA]</scope>
    <source>
        <strain evidence="19">SpSt-783</strain>
    </source>
</reference>
<evidence type="ECO:0000259" key="18">
    <source>
        <dbReference type="Pfam" id="PF01746"/>
    </source>
</evidence>
<evidence type="ECO:0000256" key="11">
    <source>
        <dbReference type="ARBA" id="ARBA00022694"/>
    </source>
</evidence>
<comment type="similarity">
    <text evidence="3 15 17">Belongs to the RNA methyltransferase TrmD family.</text>
</comment>
<protein>
    <recommendedName>
        <fullName evidence="6 15">tRNA (guanine-N(1)-)-methyltransferase</fullName>
        <ecNumber evidence="5 15">2.1.1.228</ecNumber>
    </recommendedName>
    <alternativeName>
        <fullName evidence="12 15">M1G-methyltransferase</fullName>
    </alternativeName>
    <alternativeName>
        <fullName evidence="13 15">tRNA [GM37] methyltransferase</fullName>
    </alternativeName>
</protein>
<dbReference type="InterPro" id="IPR029026">
    <property type="entry name" value="tRNA_m1G_MTases_N"/>
</dbReference>
<dbReference type="InterPro" id="IPR002649">
    <property type="entry name" value="tRNA_m1G_MeTrfase_TrmD"/>
</dbReference>
<evidence type="ECO:0000256" key="13">
    <source>
        <dbReference type="ARBA" id="ARBA00033392"/>
    </source>
</evidence>
<evidence type="ECO:0000256" key="4">
    <source>
        <dbReference type="ARBA" id="ARBA00011738"/>
    </source>
</evidence>
<evidence type="ECO:0000256" key="14">
    <source>
        <dbReference type="ARBA" id="ARBA00047783"/>
    </source>
</evidence>
<keyword evidence="9 15" id="KW-0808">Transferase</keyword>
<dbReference type="GO" id="GO:0052906">
    <property type="term" value="F:tRNA (guanine(37)-N1)-methyltransferase activity"/>
    <property type="evidence" value="ECO:0007669"/>
    <property type="project" value="UniProtKB-UniRule"/>
</dbReference>
<evidence type="ECO:0000256" key="12">
    <source>
        <dbReference type="ARBA" id="ARBA00029736"/>
    </source>
</evidence>
<evidence type="ECO:0000256" key="10">
    <source>
        <dbReference type="ARBA" id="ARBA00022691"/>
    </source>
</evidence>
<dbReference type="InterPro" id="IPR029028">
    <property type="entry name" value="Alpha/beta_knot_MTases"/>
</dbReference>
<comment type="function">
    <text evidence="1 15 17">Specifically methylates guanosine-37 in various tRNAs.</text>
</comment>
<evidence type="ECO:0000256" key="7">
    <source>
        <dbReference type="ARBA" id="ARBA00022490"/>
    </source>
</evidence>
<dbReference type="Gene3D" id="3.40.1280.10">
    <property type="match status" value="1"/>
</dbReference>
<dbReference type="GO" id="GO:0002939">
    <property type="term" value="P:tRNA N1-guanine methylation"/>
    <property type="evidence" value="ECO:0007669"/>
    <property type="project" value="TreeGrafter"/>
</dbReference>
<evidence type="ECO:0000256" key="16">
    <source>
        <dbReference type="PIRSR" id="PIRSR000386-1"/>
    </source>
</evidence>
<comment type="subcellular location">
    <subcellularLocation>
        <location evidence="2 15 17">Cytoplasm</location>
    </subcellularLocation>
</comment>
<comment type="caution">
    <text evidence="19">The sequence shown here is derived from an EMBL/GenBank/DDBJ whole genome shotgun (WGS) entry which is preliminary data.</text>
</comment>
<evidence type="ECO:0000256" key="3">
    <source>
        <dbReference type="ARBA" id="ARBA00007630"/>
    </source>
</evidence>
<dbReference type="PANTHER" id="PTHR46417">
    <property type="entry name" value="TRNA (GUANINE-N(1)-)-METHYLTRANSFERASE"/>
    <property type="match status" value="1"/>
</dbReference>
<keyword evidence="10 15" id="KW-0949">S-adenosyl-L-methionine</keyword>
<feature type="binding site" evidence="15 16">
    <location>
        <begin position="128"/>
        <end position="133"/>
    </location>
    <ligand>
        <name>S-adenosyl-L-methionine</name>
        <dbReference type="ChEBI" id="CHEBI:59789"/>
    </ligand>
</feature>
<dbReference type="GO" id="GO:0005829">
    <property type="term" value="C:cytosol"/>
    <property type="evidence" value="ECO:0007669"/>
    <property type="project" value="TreeGrafter"/>
</dbReference>
<comment type="subunit">
    <text evidence="4 15 17">Homodimer.</text>
</comment>
<dbReference type="HAMAP" id="MF_00605">
    <property type="entry name" value="TrmD"/>
    <property type="match status" value="1"/>
</dbReference>
<proteinExistence type="inferred from homology"/>
<dbReference type="AlphaFoldDB" id="A0A7C6EHJ3"/>
<evidence type="ECO:0000313" key="19">
    <source>
        <dbReference type="EMBL" id="HHS62382.1"/>
    </source>
</evidence>
<dbReference type="CDD" id="cd18080">
    <property type="entry name" value="TrmD-like"/>
    <property type="match status" value="1"/>
</dbReference>
<evidence type="ECO:0000256" key="1">
    <source>
        <dbReference type="ARBA" id="ARBA00002634"/>
    </source>
</evidence>
<keyword evidence="7 15" id="KW-0963">Cytoplasm</keyword>
<dbReference type="InterPro" id="IPR016009">
    <property type="entry name" value="tRNA_MeTrfase_TRMD/TRM10"/>
</dbReference>
<dbReference type="SUPFAM" id="SSF75217">
    <property type="entry name" value="alpha/beta knot"/>
    <property type="match status" value="1"/>
</dbReference>
<organism evidence="19">
    <name type="scientific">candidate division WOR-3 bacterium</name>
    <dbReference type="NCBI Taxonomy" id="2052148"/>
    <lineage>
        <taxon>Bacteria</taxon>
        <taxon>Bacteria division WOR-3</taxon>
    </lineage>
</organism>
<comment type="catalytic activity">
    <reaction evidence="14 15 17">
        <text>guanosine(37) in tRNA + S-adenosyl-L-methionine = N(1)-methylguanosine(37) in tRNA + S-adenosyl-L-homocysteine + H(+)</text>
        <dbReference type="Rhea" id="RHEA:36899"/>
        <dbReference type="Rhea" id="RHEA-COMP:10145"/>
        <dbReference type="Rhea" id="RHEA-COMP:10147"/>
        <dbReference type="ChEBI" id="CHEBI:15378"/>
        <dbReference type="ChEBI" id="CHEBI:57856"/>
        <dbReference type="ChEBI" id="CHEBI:59789"/>
        <dbReference type="ChEBI" id="CHEBI:73542"/>
        <dbReference type="ChEBI" id="CHEBI:74269"/>
        <dbReference type="EC" id="2.1.1.228"/>
    </reaction>
</comment>
<dbReference type="EC" id="2.1.1.228" evidence="5 15"/>
<dbReference type="NCBIfam" id="NF000648">
    <property type="entry name" value="PRK00026.1"/>
    <property type="match status" value="1"/>
</dbReference>
<dbReference type="NCBIfam" id="TIGR00088">
    <property type="entry name" value="trmD"/>
    <property type="match status" value="1"/>
</dbReference>
<feature type="binding site" evidence="15 16">
    <location>
        <position position="108"/>
    </location>
    <ligand>
        <name>S-adenosyl-L-methionine</name>
        <dbReference type="ChEBI" id="CHEBI:59789"/>
    </ligand>
</feature>
<gene>
    <name evidence="15 19" type="primary">trmD</name>
    <name evidence="19" type="ORF">ENV70_02030</name>
</gene>
<name>A0A7C6EHJ3_UNCW3</name>
<dbReference type="FunFam" id="1.10.1270.20:FF:000001">
    <property type="entry name" value="tRNA (guanine-N(1)-)-methyltransferase"/>
    <property type="match status" value="1"/>
</dbReference>
<dbReference type="EMBL" id="DTHJ01000047">
    <property type="protein sequence ID" value="HHS62382.1"/>
    <property type="molecule type" value="Genomic_DNA"/>
</dbReference>
<dbReference type="PANTHER" id="PTHR46417:SF1">
    <property type="entry name" value="TRNA (GUANINE-N(1)-)-METHYLTRANSFERASE"/>
    <property type="match status" value="1"/>
</dbReference>
<keyword evidence="8 15" id="KW-0489">Methyltransferase</keyword>
<feature type="domain" description="tRNA methyltransferase TRMD/TRM10-type" evidence="18">
    <location>
        <begin position="1"/>
        <end position="220"/>
    </location>
</feature>
<evidence type="ECO:0000256" key="2">
    <source>
        <dbReference type="ARBA" id="ARBA00004496"/>
    </source>
</evidence>
<evidence type="ECO:0000256" key="17">
    <source>
        <dbReference type="RuleBase" id="RU003464"/>
    </source>
</evidence>